<comment type="caution">
    <text evidence="1">The sequence shown here is derived from an EMBL/GenBank/DDBJ whole genome shotgun (WGS) entry which is preliminary data.</text>
</comment>
<gene>
    <name evidence="1" type="ORF">A3F00_02210</name>
</gene>
<dbReference type="EMBL" id="MFDE01000017">
    <property type="protein sequence ID" value="OGE38627.1"/>
    <property type="molecule type" value="Genomic_DNA"/>
</dbReference>
<dbReference type="Proteomes" id="UP000176527">
    <property type="component" value="Unassembled WGS sequence"/>
</dbReference>
<accession>A0A1F5KCF3</accession>
<protein>
    <submittedName>
        <fullName evidence="1">Uncharacterized protein</fullName>
    </submittedName>
</protein>
<reference evidence="1 2" key="1">
    <citation type="journal article" date="2016" name="Nat. Commun.">
        <title>Thousands of microbial genomes shed light on interconnected biogeochemical processes in an aquifer system.</title>
        <authorList>
            <person name="Anantharaman K."/>
            <person name="Brown C.T."/>
            <person name="Hug L.A."/>
            <person name="Sharon I."/>
            <person name="Castelle C.J."/>
            <person name="Probst A.J."/>
            <person name="Thomas B.C."/>
            <person name="Singh A."/>
            <person name="Wilkins M.J."/>
            <person name="Karaoz U."/>
            <person name="Brodie E.L."/>
            <person name="Williams K.H."/>
            <person name="Hubbard S.S."/>
            <person name="Banfield J.F."/>
        </authorList>
    </citation>
    <scope>NUCLEOTIDE SEQUENCE [LARGE SCALE GENOMIC DNA]</scope>
</reference>
<evidence type="ECO:0000313" key="1">
    <source>
        <dbReference type="EMBL" id="OGE38627.1"/>
    </source>
</evidence>
<evidence type="ECO:0000313" key="2">
    <source>
        <dbReference type="Proteomes" id="UP000176527"/>
    </source>
</evidence>
<organism evidence="1 2">
    <name type="scientific">Candidatus Daviesbacteria bacterium RIFCSPHIGHO2_12_FULL_37_11</name>
    <dbReference type="NCBI Taxonomy" id="1797777"/>
    <lineage>
        <taxon>Bacteria</taxon>
        <taxon>Candidatus Daviesiibacteriota</taxon>
    </lineage>
</organism>
<sequence>MRIKSVWYSKADLNSPDSVHQILMFGDLKEIEFLNKTIGRNKVKKLFLAFPKKVYTYPALNFIKNFILDINIPIDEQKYLKITPRSIR</sequence>
<name>A0A1F5KCF3_9BACT</name>
<dbReference type="AlphaFoldDB" id="A0A1F5KCF3"/>
<proteinExistence type="predicted"/>